<dbReference type="AlphaFoldDB" id="A0A220XPN0"/>
<accession>A0A220XPN0</accession>
<dbReference type="Proteomes" id="UP000198286">
    <property type="component" value="Chromosome"/>
</dbReference>
<reference evidence="1 2" key="1">
    <citation type="journal article" date="2017" name="Lancet Infect. Dis.">
        <title>Global outbreak of severe Mycobacterium chimaera disease after cardiac surgery: a molecular epidemiological study.</title>
        <authorList>
            <person name="van Ingen J."/>
            <person name="Kohl T."/>
            <person name="Kranzer K."/>
            <person name="Hasse B."/>
            <person name="Keller P."/>
            <person name="Szafranska A."/>
            <person name="Hillemann D."/>
            <person name="Chand M."/>
            <person name="Schreiber P."/>
            <person name="Sommerstein R."/>
            <person name="Berger C."/>
            <person name="Genoni M."/>
            <person name="Ruegg C."/>
            <person name="Troillet N."/>
            <person name="Widmer A.F."/>
            <person name="Becker S.L."/>
            <person name="Herrmann M."/>
            <person name="Eckmanns T."/>
            <person name="Haller S."/>
            <person name="Hoeller C."/>
            <person name="Debast S.B."/>
            <person name="Wolfhagen M.J."/>
            <person name="Hopman J."/>
            <person name="Kluytmans J."/>
            <person name="Langelaar M."/>
            <person name="Notermans D.W."/>
            <person name="ten Oever J."/>
            <person name="van den Barselaar P."/>
            <person name="Vonk A.B.A."/>
            <person name="Vos M.C."/>
            <person name="Ahmed N."/>
            <person name="Brown T."/>
            <person name="Crook D."/>
            <person name="Lamagni T."/>
            <person name="Phin N."/>
            <person name="Smith E.G."/>
            <person name="Zambon M."/>
            <person name="Serr A."/>
            <person name="Goetting T."/>
            <person name="Ebner W."/>
            <person name="Thuermer A."/>
            <person name="Utpatel C."/>
            <person name="Sproer C."/>
            <person name="Bunk B."/>
            <person name="Nubel U."/>
            <person name="Bloemberg G."/>
            <person name="Bottger E."/>
            <person name="Niemann S."/>
            <person name="Wagner D."/>
            <person name="Sax H."/>
        </authorList>
    </citation>
    <scope>NUCLEOTIDE SEQUENCE [LARGE SCALE GENOMIC DNA]</scope>
    <source>
        <strain evidence="1 2">ZUERICH-2</strain>
    </source>
</reference>
<gene>
    <name evidence="1" type="ORF">MYCOZU2_00906</name>
</gene>
<evidence type="ECO:0000313" key="1">
    <source>
        <dbReference type="EMBL" id="ASL13352.1"/>
    </source>
</evidence>
<organism evidence="1 2">
    <name type="scientific">Mycobacterium intracellulare subsp. chimaera</name>
    <dbReference type="NCBI Taxonomy" id="222805"/>
    <lineage>
        <taxon>Bacteria</taxon>
        <taxon>Bacillati</taxon>
        <taxon>Actinomycetota</taxon>
        <taxon>Actinomycetes</taxon>
        <taxon>Mycobacteriales</taxon>
        <taxon>Mycobacteriaceae</taxon>
        <taxon>Mycobacterium</taxon>
        <taxon>Mycobacterium avium complex (MAC)</taxon>
    </lineage>
</organism>
<proteinExistence type="predicted"/>
<sequence>MLKVVDYRAHAWSQIGLRGELAWPYAGKHDVVNCSCD</sequence>
<evidence type="ECO:0000313" key="2">
    <source>
        <dbReference type="Proteomes" id="UP000198286"/>
    </source>
</evidence>
<name>A0A220XPN0_MYCIT</name>
<dbReference type="EMBL" id="CP015267">
    <property type="protein sequence ID" value="ASL13352.1"/>
    <property type="molecule type" value="Genomic_DNA"/>
</dbReference>
<protein>
    <submittedName>
        <fullName evidence="1">Uncharacterized protein</fullName>
    </submittedName>
</protein>